<protein>
    <submittedName>
        <fullName evidence="1">Uncharacterized protein</fullName>
    </submittedName>
</protein>
<dbReference type="EMBL" id="BMTP01000027">
    <property type="protein sequence ID" value="GGU66393.1"/>
    <property type="molecule type" value="Genomic_DNA"/>
</dbReference>
<gene>
    <name evidence="1" type="ORF">GCM10010274_63800</name>
</gene>
<sequence length="59" mass="5555">MGVVQDVLGERAGGAALGQAAGGAAYVGGHGAGGAGELEGDLVVVRGLEAGVALPRQEL</sequence>
<accession>A0A918I3G4</accession>
<evidence type="ECO:0000313" key="2">
    <source>
        <dbReference type="Proteomes" id="UP000636661"/>
    </source>
</evidence>
<keyword evidence="2" id="KW-1185">Reference proteome</keyword>
<dbReference type="Proteomes" id="UP000636661">
    <property type="component" value="Unassembled WGS sequence"/>
</dbReference>
<organism evidence="1 2">
    <name type="scientific">Streptomyces lavendofoliae</name>
    <dbReference type="NCBI Taxonomy" id="67314"/>
    <lineage>
        <taxon>Bacteria</taxon>
        <taxon>Bacillati</taxon>
        <taxon>Actinomycetota</taxon>
        <taxon>Actinomycetes</taxon>
        <taxon>Kitasatosporales</taxon>
        <taxon>Streptomycetaceae</taxon>
        <taxon>Streptomyces</taxon>
    </lineage>
</organism>
<comment type="caution">
    <text evidence="1">The sequence shown here is derived from an EMBL/GenBank/DDBJ whole genome shotgun (WGS) entry which is preliminary data.</text>
</comment>
<reference evidence="1" key="1">
    <citation type="journal article" date="2014" name="Int. J. Syst. Evol. Microbiol.">
        <title>Complete genome sequence of Corynebacterium casei LMG S-19264T (=DSM 44701T), isolated from a smear-ripened cheese.</title>
        <authorList>
            <consortium name="US DOE Joint Genome Institute (JGI-PGF)"/>
            <person name="Walter F."/>
            <person name="Albersmeier A."/>
            <person name="Kalinowski J."/>
            <person name="Ruckert C."/>
        </authorList>
    </citation>
    <scope>NUCLEOTIDE SEQUENCE</scope>
    <source>
        <strain evidence="1">JCM 4391</strain>
    </source>
</reference>
<proteinExistence type="predicted"/>
<evidence type="ECO:0000313" key="1">
    <source>
        <dbReference type="EMBL" id="GGU66393.1"/>
    </source>
</evidence>
<name>A0A918I3G4_9ACTN</name>
<reference evidence="1" key="2">
    <citation type="submission" date="2020-09" db="EMBL/GenBank/DDBJ databases">
        <authorList>
            <person name="Sun Q."/>
            <person name="Ohkuma M."/>
        </authorList>
    </citation>
    <scope>NUCLEOTIDE SEQUENCE</scope>
    <source>
        <strain evidence="1">JCM 4391</strain>
    </source>
</reference>
<dbReference type="AlphaFoldDB" id="A0A918I3G4"/>